<name>C4GN91_9NEIS</name>
<protein>
    <recommendedName>
        <fullName evidence="2 10">FAD:protein FMN transferase</fullName>
        <ecNumber evidence="1 10">2.7.1.180</ecNumber>
    </recommendedName>
    <alternativeName>
        <fullName evidence="8 10">Flavin transferase</fullName>
    </alternativeName>
</protein>
<dbReference type="Pfam" id="PF02424">
    <property type="entry name" value="ApbE"/>
    <property type="match status" value="1"/>
</dbReference>
<evidence type="ECO:0000256" key="11">
    <source>
        <dbReference type="PIRSR" id="PIRSR006268-2"/>
    </source>
</evidence>
<dbReference type="InterPro" id="IPR006311">
    <property type="entry name" value="TAT_signal"/>
</dbReference>
<evidence type="ECO:0000256" key="10">
    <source>
        <dbReference type="PIRNR" id="PIRNR006268"/>
    </source>
</evidence>
<feature type="compositionally biased region" description="Basic and acidic residues" evidence="12">
    <location>
        <begin position="216"/>
        <end position="232"/>
    </location>
</feature>
<keyword evidence="5 10" id="KW-0479">Metal-binding</keyword>
<sequence length="329" mass="36233">MLTRRRFIRITAATTAGALLPLAHAQTAAPAPAVKPALWQGVALGSGAELRLYHPNPAVAQSLIKRSLDEVARLEKVFSLYRDDSQIQQLNRTGSLKNPSPDLLAVLSQSRYVHRLTQGAFDPTVQTLWHLYADWFSRHPNSQTPPPHLAQAVQHIGFQHVQFSSREVRFTRPKMGITLNGIAQGYITDRITTLLEKAGLAHALVDLGELHHLDPQHRHPERVSVRDPKDPNGTRFQIPLDNQALATSGGYGTYFDPDGKFTHLFNPKTGGSNPRYQSISVRADQAALADALSTAFAVSSESVIRNAVKQRPDIKAWAIALDGTVKEYG</sequence>
<feature type="binding site" evidence="11">
    <location>
        <position position="181"/>
    </location>
    <ligand>
        <name>Mg(2+)</name>
        <dbReference type="ChEBI" id="CHEBI:18420"/>
    </ligand>
</feature>
<dbReference type="PANTHER" id="PTHR30040">
    <property type="entry name" value="THIAMINE BIOSYNTHESIS LIPOPROTEIN APBE"/>
    <property type="match status" value="1"/>
</dbReference>
<evidence type="ECO:0000256" key="7">
    <source>
        <dbReference type="ARBA" id="ARBA00022842"/>
    </source>
</evidence>
<dbReference type="PANTHER" id="PTHR30040:SF2">
    <property type="entry name" value="FAD:PROTEIN FMN TRANSFERASE"/>
    <property type="match status" value="1"/>
</dbReference>
<dbReference type="RefSeq" id="WP_003798997.1">
    <property type="nucleotide sequence ID" value="NZ_GG665874.1"/>
</dbReference>
<evidence type="ECO:0000256" key="1">
    <source>
        <dbReference type="ARBA" id="ARBA00011955"/>
    </source>
</evidence>
<dbReference type="STRING" id="629741.GCWU000324_03180"/>
<feature type="chain" id="PRO_5039949415" description="FAD:protein FMN transferase" evidence="13">
    <location>
        <begin position="26"/>
        <end position="329"/>
    </location>
</feature>
<dbReference type="Proteomes" id="UP000003009">
    <property type="component" value="Unassembled WGS sequence"/>
</dbReference>
<keyword evidence="4 10" id="KW-0808">Transferase</keyword>
<dbReference type="GeneID" id="84907401"/>
<dbReference type="InterPro" id="IPR003374">
    <property type="entry name" value="ApbE-like_sf"/>
</dbReference>
<dbReference type="EC" id="2.7.1.180" evidence="1 10"/>
<comment type="cofactor">
    <cofactor evidence="11">
        <name>Mg(2+)</name>
        <dbReference type="ChEBI" id="CHEBI:18420"/>
    </cofactor>
    <cofactor evidence="11">
        <name>Mn(2+)</name>
        <dbReference type="ChEBI" id="CHEBI:29035"/>
    </cofactor>
    <text evidence="11">Magnesium. Can also use manganese.</text>
</comment>
<comment type="similarity">
    <text evidence="10">Belongs to the ApbE family.</text>
</comment>
<evidence type="ECO:0000256" key="6">
    <source>
        <dbReference type="ARBA" id="ARBA00022827"/>
    </source>
</evidence>
<feature type="binding site" evidence="11">
    <location>
        <position position="294"/>
    </location>
    <ligand>
        <name>Mg(2+)</name>
        <dbReference type="ChEBI" id="CHEBI:18420"/>
    </ligand>
</feature>
<organism evidence="14 15">
    <name type="scientific">Kingella oralis ATCC 51147</name>
    <dbReference type="NCBI Taxonomy" id="629741"/>
    <lineage>
        <taxon>Bacteria</taxon>
        <taxon>Pseudomonadati</taxon>
        <taxon>Pseudomonadota</taxon>
        <taxon>Betaproteobacteria</taxon>
        <taxon>Neisseriales</taxon>
        <taxon>Neisseriaceae</taxon>
        <taxon>Kingella</taxon>
    </lineage>
</organism>
<evidence type="ECO:0000313" key="14">
    <source>
        <dbReference type="EMBL" id="EEP66776.1"/>
    </source>
</evidence>
<dbReference type="PIRSF" id="PIRSF006268">
    <property type="entry name" value="ApbE"/>
    <property type="match status" value="1"/>
</dbReference>
<keyword evidence="3 10" id="KW-0285">Flavoprotein</keyword>
<evidence type="ECO:0000256" key="9">
    <source>
        <dbReference type="ARBA" id="ARBA00048540"/>
    </source>
</evidence>
<comment type="caution">
    <text evidence="14">The sequence shown here is derived from an EMBL/GenBank/DDBJ whole genome shotgun (WGS) entry which is preliminary data.</text>
</comment>
<accession>C4GN91</accession>
<gene>
    <name evidence="14" type="ORF">GCWU000324_03180</name>
</gene>
<keyword evidence="7 10" id="KW-0460">Magnesium</keyword>
<evidence type="ECO:0000313" key="15">
    <source>
        <dbReference type="Proteomes" id="UP000003009"/>
    </source>
</evidence>
<evidence type="ECO:0000256" key="3">
    <source>
        <dbReference type="ARBA" id="ARBA00022630"/>
    </source>
</evidence>
<reference evidence="14" key="1">
    <citation type="submission" date="2009-04" db="EMBL/GenBank/DDBJ databases">
        <authorList>
            <person name="Weinstock G."/>
            <person name="Sodergren E."/>
            <person name="Clifton S."/>
            <person name="Fulton L."/>
            <person name="Fulton B."/>
            <person name="Courtney L."/>
            <person name="Fronick C."/>
            <person name="Harrison M."/>
            <person name="Strong C."/>
            <person name="Farmer C."/>
            <person name="Delahaunty K."/>
            <person name="Markovic C."/>
            <person name="Hall O."/>
            <person name="Minx P."/>
            <person name="Tomlinson C."/>
            <person name="Mitreva M."/>
            <person name="Nelson J."/>
            <person name="Hou S."/>
            <person name="Wollam A."/>
            <person name="Pepin K.H."/>
            <person name="Johnson M."/>
            <person name="Bhonagiri V."/>
            <person name="Nash W.E."/>
            <person name="Warren W."/>
            <person name="Chinwalla A."/>
            <person name="Mardis E.R."/>
            <person name="Wilson R.K."/>
        </authorList>
    </citation>
    <scope>NUCLEOTIDE SEQUENCE [LARGE SCALE GENOMIC DNA]</scope>
    <source>
        <strain evidence="14">ATCC 51147</strain>
    </source>
</reference>
<keyword evidence="15" id="KW-1185">Reference proteome</keyword>
<dbReference type="EMBL" id="ACJW02000008">
    <property type="protein sequence ID" value="EEP66776.1"/>
    <property type="molecule type" value="Genomic_DNA"/>
</dbReference>
<evidence type="ECO:0000256" key="12">
    <source>
        <dbReference type="SAM" id="MobiDB-lite"/>
    </source>
</evidence>
<evidence type="ECO:0000256" key="5">
    <source>
        <dbReference type="ARBA" id="ARBA00022723"/>
    </source>
</evidence>
<keyword evidence="13" id="KW-0732">Signal</keyword>
<evidence type="ECO:0000256" key="13">
    <source>
        <dbReference type="SAM" id="SignalP"/>
    </source>
</evidence>
<dbReference type="GO" id="GO:0016740">
    <property type="term" value="F:transferase activity"/>
    <property type="evidence" value="ECO:0007669"/>
    <property type="project" value="UniProtKB-UniRule"/>
</dbReference>
<comment type="catalytic activity">
    <reaction evidence="9 10">
        <text>L-threonyl-[protein] + FAD = FMN-L-threonyl-[protein] + AMP + H(+)</text>
        <dbReference type="Rhea" id="RHEA:36847"/>
        <dbReference type="Rhea" id="RHEA-COMP:11060"/>
        <dbReference type="Rhea" id="RHEA-COMP:11061"/>
        <dbReference type="ChEBI" id="CHEBI:15378"/>
        <dbReference type="ChEBI" id="CHEBI:30013"/>
        <dbReference type="ChEBI" id="CHEBI:57692"/>
        <dbReference type="ChEBI" id="CHEBI:74257"/>
        <dbReference type="ChEBI" id="CHEBI:456215"/>
        <dbReference type="EC" id="2.7.1.180"/>
    </reaction>
</comment>
<dbReference type="HOGENOM" id="CLU_044403_2_0_4"/>
<dbReference type="Gene3D" id="3.10.520.10">
    <property type="entry name" value="ApbE-like domains"/>
    <property type="match status" value="1"/>
</dbReference>
<feature type="binding site" evidence="11">
    <location>
        <position position="290"/>
    </location>
    <ligand>
        <name>Mg(2+)</name>
        <dbReference type="ChEBI" id="CHEBI:18420"/>
    </ligand>
</feature>
<feature type="signal peptide" evidence="13">
    <location>
        <begin position="1"/>
        <end position="25"/>
    </location>
</feature>
<proteinExistence type="inferred from homology"/>
<dbReference type="SUPFAM" id="SSF143631">
    <property type="entry name" value="ApbE-like"/>
    <property type="match status" value="1"/>
</dbReference>
<feature type="region of interest" description="Disordered" evidence="12">
    <location>
        <begin position="216"/>
        <end position="235"/>
    </location>
</feature>
<evidence type="ECO:0000256" key="4">
    <source>
        <dbReference type="ARBA" id="ARBA00022679"/>
    </source>
</evidence>
<dbReference type="AlphaFoldDB" id="C4GN91"/>
<evidence type="ECO:0000256" key="8">
    <source>
        <dbReference type="ARBA" id="ARBA00031306"/>
    </source>
</evidence>
<dbReference type="OrthoDB" id="9778595at2"/>
<dbReference type="GO" id="GO:0046872">
    <property type="term" value="F:metal ion binding"/>
    <property type="evidence" value="ECO:0007669"/>
    <property type="project" value="UniProtKB-UniRule"/>
</dbReference>
<keyword evidence="6 10" id="KW-0274">FAD</keyword>
<evidence type="ECO:0000256" key="2">
    <source>
        <dbReference type="ARBA" id="ARBA00016337"/>
    </source>
</evidence>
<dbReference type="InterPro" id="IPR024932">
    <property type="entry name" value="ApbE"/>
</dbReference>
<dbReference type="PROSITE" id="PS51318">
    <property type="entry name" value="TAT"/>
    <property type="match status" value="1"/>
</dbReference>